<dbReference type="SMART" id="SM00950">
    <property type="entry name" value="Piwi"/>
    <property type="match status" value="1"/>
</dbReference>
<dbReference type="InterPro" id="IPR012337">
    <property type="entry name" value="RNaseH-like_sf"/>
</dbReference>
<gene>
    <name evidence="4" type="ORF">GR212_27915</name>
</gene>
<dbReference type="Pfam" id="PF02171">
    <property type="entry name" value="Piwi"/>
    <property type="match status" value="1"/>
</dbReference>
<feature type="domain" description="Piwi" evidence="3">
    <location>
        <begin position="445"/>
        <end position="756"/>
    </location>
</feature>
<comment type="similarity">
    <text evidence="1">Belongs to the argonaute family. Long pAgo subfamily.</text>
</comment>
<dbReference type="InterPro" id="IPR036397">
    <property type="entry name" value="RNaseH_sf"/>
</dbReference>
<dbReference type="SUPFAM" id="SSF53098">
    <property type="entry name" value="Ribonuclease H-like"/>
    <property type="match status" value="1"/>
</dbReference>
<dbReference type="PROSITE" id="PS50822">
    <property type="entry name" value="PIWI"/>
    <property type="match status" value="1"/>
</dbReference>
<dbReference type="Gene3D" id="3.40.50.2300">
    <property type="match status" value="1"/>
</dbReference>
<evidence type="ECO:0000259" key="3">
    <source>
        <dbReference type="PROSITE" id="PS50822"/>
    </source>
</evidence>
<evidence type="ECO:0000313" key="5">
    <source>
        <dbReference type="Proteomes" id="UP000483035"/>
    </source>
</evidence>
<accession>A0A6L9UBJ4</accession>
<sequence length="776" mass="86731">MHGHPASPDGSPVTPTSTRRLFTNGFELKTPEVVEVIVREWSDPSEVKIERQRMDGYWFLHWFGGQLHYLRLKPGGPNVQGKSVEIETARHPWLLRSRVEDAMESALPKYSALRKRPFTFLAQKSELLELARSQVGDSHPLLETFRISPRFVISTKIYEDADGRAKIGAFVSIGMRYDIDTDLADLAQSGVDITGMYVVRRDPQHGERRLVGRVRRVDGDWTHVFENAEDDVFKTGELKLEGSKENFSRCLTSLLGPFHYRKLHSAIDDEEAKFRIGPSFDRVVEQMGEFLRKKPIRIAQNLEVDVGDRIVLSNSGAARSVYQAPVVEYVFDRTGAKSHEFAWAGLTRNGPYDRSSFAKKSPRILVAFPSPVQSKVESFLRAFRDGLGTEFHSYSTGFRDLFGLVGVEFVLCPVNVNVGDPGSPQKAYRTAMEERIASGGDIDGGIVVLFDEHAFLPGNDNPYVQTKALLLTLAIPTQELRLSTMAAEPRSLQYTLQNFAVAMYAKLNGVPWTVNHDKAINDELVVGMGVAELSGSRAHKRQRLVGITTVFSGDGTYLLGDVSRKCSYEDHADAVRASLLGVLQTLKRRNNWLPGDTVRVIFHANKPLKRVDIARVAFDCAKAVGGEQNIQMAFVTVSHDHPFSLVDKQERGLPVGKSGKSKGVYAPPRGTIARIGPFTRLLCVNAGKLIKRANTPLPTPLLISLHPDSTFRDVDYLTEQALKFTSLSWRSVLPAGSPVTIYYSERIAELLGRLREVPDWSPSALNVKLRWSRWFL</sequence>
<comment type="caution">
    <text evidence="4">The sequence shown here is derived from an EMBL/GenBank/DDBJ whole genome shotgun (WGS) entry which is preliminary data.</text>
</comment>
<dbReference type="InterPro" id="IPR003165">
    <property type="entry name" value="Piwi"/>
</dbReference>
<evidence type="ECO:0000256" key="1">
    <source>
        <dbReference type="ARBA" id="ARBA00035012"/>
    </source>
</evidence>
<evidence type="ECO:0000256" key="2">
    <source>
        <dbReference type="ARBA" id="ARBA00035032"/>
    </source>
</evidence>
<name>A0A6L9UBJ4_9HYPH</name>
<reference evidence="4 5" key="1">
    <citation type="submission" date="2019-12" db="EMBL/GenBank/DDBJ databases">
        <title>Rhizobium genotypes associated with high levels of biological nitrogen fixation by grain legumes in a temperate-maritime cropping system.</title>
        <authorList>
            <person name="Maluk M."/>
            <person name="Francesc Ferrando Molina F."/>
            <person name="Lopez Del Egido L."/>
            <person name="Lafos M."/>
            <person name="Langarica-Fuentes A."/>
            <person name="Gebre Yohannes G."/>
            <person name="Young M.W."/>
            <person name="Martin P."/>
            <person name="Gantlett R."/>
            <person name="Kenicer G."/>
            <person name="Hawes C."/>
            <person name="Begg G.S."/>
            <person name="Quilliam R.S."/>
            <person name="Squire G.R."/>
            <person name="Poole P.S."/>
            <person name="Young P.W."/>
            <person name="Iannetta P.M."/>
            <person name="James E.K."/>
        </authorList>
    </citation>
    <scope>NUCLEOTIDE SEQUENCE [LARGE SCALE GENOMIC DNA]</scope>
    <source>
        <strain evidence="4 5">JHI1118</strain>
    </source>
</reference>
<dbReference type="CDD" id="cd04659">
    <property type="entry name" value="Piwi_piwi-like_ProArk"/>
    <property type="match status" value="1"/>
</dbReference>
<dbReference type="EMBL" id="WUEY01000018">
    <property type="protein sequence ID" value="NEI73385.1"/>
    <property type="molecule type" value="Genomic_DNA"/>
</dbReference>
<organism evidence="4 5">
    <name type="scientific">Rhizobium lusitanum</name>
    <dbReference type="NCBI Taxonomy" id="293958"/>
    <lineage>
        <taxon>Bacteria</taxon>
        <taxon>Pseudomonadati</taxon>
        <taxon>Pseudomonadota</taxon>
        <taxon>Alphaproteobacteria</taxon>
        <taxon>Hyphomicrobiales</taxon>
        <taxon>Rhizobiaceae</taxon>
        <taxon>Rhizobium/Agrobacterium group</taxon>
        <taxon>Rhizobium</taxon>
    </lineage>
</organism>
<evidence type="ECO:0000313" key="4">
    <source>
        <dbReference type="EMBL" id="NEI73385.1"/>
    </source>
</evidence>
<dbReference type="AlphaFoldDB" id="A0A6L9UBJ4"/>
<dbReference type="Proteomes" id="UP000483035">
    <property type="component" value="Unassembled WGS sequence"/>
</dbReference>
<dbReference type="Gene3D" id="3.30.420.10">
    <property type="entry name" value="Ribonuclease H-like superfamily/Ribonuclease H"/>
    <property type="match status" value="1"/>
</dbReference>
<dbReference type="GO" id="GO:0003676">
    <property type="term" value="F:nucleic acid binding"/>
    <property type="evidence" value="ECO:0007669"/>
    <property type="project" value="InterPro"/>
</dbReference>
<proteinExistence type="inferred from homology"/>
<protein>
    <recommendedName>
        <fullName evidence="2">Protein argonaute</fullName>
    </recommendedName>
</protein>